<dbReference type="OrthoDB" id="3034278at2"/>
<evidence type="ECO:0000313" key="2">
    <source>
        <dbReference type="Proteomes" id="UP000017747"/>
    </source>
</evidence>
<comment type="caution">
    <text evidence="1">The sequence shown here is derived from an EMBL/GenBank/DDBJ whole genome shotgun (WGS) entry which is preliminary data.</text>
</comment>
<dbReference type="Gene3D" id="2.40.30.200">
    <property type="match status" value="1"/>
</dbReference>
<gene>
    <name evidence="1" type="ORF">T472_0201815</name>
</gene>
<reference evidence="1 2" key="1">
    <citation type="journal article" date="2014" name="Genome Announc.">
        <title>Genome Sequence of Youngiibacter fragilis, the Type Strain of the Genus Youngiibacter.</title>
        <authorList>
            <person name="Wawrik C.B."/>
            <person name="Callaghan A.V."/>
            <person name="Stamps B.W."/>
            <person name="Wawrik B."/>
        </authorList>
    </citation>
    <scope>NUCLEOTIDE SEQUENCE [LARGE SCALE GENOMIC DNA]</scope>
    <source>
        <strain evidence="1 2">232.1</strain>
    </source>
</reference>
<evidence type="ECO:0000313" key="1">
    <source>
        <dbReference type="EMBL" id="ETA82289.1"/>
    </source>
</evidence>
<protein>
    <recommendedName>
        <fullName evidence="3">Phage tail protein</fullName>
    </recommendedName>
</protein>
<sequence length="258" mass="29420">MDRELWLFNGMTLSNHSKWDVEEVIEGIGIPKVRGSNLQVPFQHGTRWVKKRYDRRKMVFSMWIKGKDRSELDQNIDTFIRGVAKPGIHTLRRIGKNGEVREAQGELSSDINFVRKAPGYAKFALEIELPDPFFYGADEVIINETIGARTHNWIHEYMGTAPLISMEIKLVGPMTNPMLQNTNNGIWVQYLGVINTGESVVLNTRDFSCIKEGENVITTVKHGGDAYWMVFESGTNNLKLTTETTGGTVEFRYHPSYF</sequence>
<name>V7IAB8_9CLOT</name>
<dbReference type="RefSeq" id="WP_023386472.1">
    <property type="nucleotide sequence ID" value="NZ_AXUN02000029.1"/>
</dbReference>
<evidence type="ECO:0008006" key="3">
    <source>
        <dbReference type="Google" id="ProtNLM"/>
    </source>
</evidence>
<keyword evidence="2" id="KW-1185">Reference proteome</keyword>
<dbReference type="AlphaFoldDB" id="V7IAB8"/>
<accession>V7IAB8</accession>
<dbReference type="EMBL" id="AXUN02000029">
    <property type="protein sequence ID" value="ETA82289.1"/>
    <property type="molecule type" value="Genomic_DNA"/>
</dbReference>
<dbReference type="Proteomes" id="UP000017747">
    <property type="component" value="Unassembled WGS sequence"/>
</dbReference>
<dbReference type="eggNOG" id="ENOG502Z963">
    <property type="taxonomic scope" value="Bacteria"/>
</dbReference>
<dbReference type="STRING" id="994573.T472_0201815"/>
<proteinExistence type="predicted"/>
<organism evidence="1 2">
    <name type="scientific">Youngiibacter fragilis 232.1</name>
    <dbReference type="NCBI Taxonomy" id="994573"/>
    <lineage>
        <taxon>Bacteria</taxon>
        <taxon>Bacillati</taxon>
        <taxon>Bacillota</taxon>
        <taxon>Clostridia</taxon>
        <taxon>Eubacteriales</taxon>
        <taxon>Clostridiaceae</taxon>
        <taxon>Youngiibacter</taxon>
    </lineage>
</organism>